<organism evidence="1 2">
    <name type="scientific">Saguinus oedipus</name>
    <name type="common">Cotton-top tamarin</name>
    <name type="synonym">Oedipomidas oedipus</name>
    <dbReference type="NCBI Taxonomy" id="9490"/>
    <lineage>
        <taxon>Eukaryota</taxon>
        <taxon>Metazoa</taxon>
        <taxon>Chordata</taxon>
        <taxon>Craniata</taxon>
        <taxon>Vertebrata</taxon>
        <taxon>Euteleostomi</taxon>
        <taxon>Mammalia</taxon>
        <taxon>Eutheria</taxon>
        <taxon>Euarchontoglires</taxon>
        <taxon>Primates</taxon>
        <taxon>Haplorrhini</taxon>
        <taxon>Platyrrhini</taxon>
        <taxon>Cebidae</taxon>
        <taxon>Callitrichinae</taxon>
        <taxon>Saguinus</taxon>
    </lineage>
</organism>
<comment type="caution">
    <text evidence="1">The sequence shown here is derived from an EMBL/GenBank/DDBJ whole genome shotgun (WGS) entry which is preliminary data.</text>
</comment>
<name>A0ABQ9VIX9_SAGOE</name>
<evidence type="ECO:0000313" key="2">
    <source>
        <dbReference type="Proteomes" id="UP001266305"/>
    </source>
</evidence>
<reference evidence="1 2" key="1">
    <citation type="submission" date="2023-05" db="EMBL/GenBank/DDBJ databases">
        <title>B98-5 Cell Line De Novo Hybrid Assembly: An Optical Mapping Approach.</title>
        <authorList>
            <person name="Kananen K."/>
            <person name="Auerbach J.A."/>
            <person name="Kautto E."/>
            <person name="Blachly J.S."/>
        </authorList>
    </citation>
    <scope>NUCLEOTIDE SEQUENCE [LARGE SCALE GENOMIC DNA]</scope>
    <source>
        <strain evidence="1">B95-8</strain>
        <tissue evidence="1">Cell line</tissue>
    </source>
</reference>
<gene>
    <name evidence="1" type="ORF">P7K49_014496</name>
</gene>
<protein>
    <submittedName>
        <fullName evidence="1">Uncharacterized protein</fullName>
    </submittedName>
</protein>
<dbReference type="EMBL" id="JASSZA010000006">
    <property type="protein sequence ID" value="KAK2109331.1"/>
    <property type="molecule type" value="Genomic_DNA"/>
</dbReference>
<keyword evidence="2" id="KW-1185">Reference proteome</keyword>
<accession>A0ABQ9VIX9</accession>
<proteinExistence type="predicted"/>
<evidence type="ECO:0000313" key="1">
    <source>
        <dbReference type="EMBL" id="KAK2109331.1"/>
    </source>
</evidence>
<sequence>MPDTKVLQQLEFAQIEHRDANLTALAAIGPKKKRPLESGSELQVDAGGCISLHADSHLLLSPQPSPLMKTILSAELNKCGALNSESLSGNESGGCRSPSRTSKYHCITLLIFLDSAEEKSLPGIAF</sequence>
<dbReference type="Proteomes" id="UP001266305">
    <property type="component" value="Unassembled WGS sequence"/>
</dbReference>